<feature type="transmembrane region" description="Helical" evidence="1">
    <location>
        <begin position="74"/>
        <end position="91"/>
    </location>
</feature>
<feature type="transmembrane region" description="Helical" evidence="1">
    <location>
        <begin position="103"/>
        <end position="120"/>
    </location>
</feature>
<dbReference type="OrthoDB" id="3695927at2"/>
<name>A0A4R2JIK0_9PSEU</name>
<dbReference type="AlphaFoldDB" id="A0A4R2JIK0"/>
<sequence>MPDRPAELLGEKTALRRGYAFPLLVLGLLVLVAPVFYVSAAGDPHMTAYQDIGPFPAFALPWVYRLRYPVMVEWYWVIALLLGFAATAWWYRRQAGSVSDHLAAGGAAVAAFVVGSQIMWKTSHAAGRLYETPGVTLWILAGSVATGAVVVFAGFRWRGLRTASVFVGTLLAMIAFATLGVHMANGLVALVIIAVALLVLALAERSRWLGVVGAVFLIAAVHANLQGLAHFFPFTTPRPDERLTAVANLILPAAVLVVGGVVAFVRARR</sequence>
<keyword evidence="1" id="KW-0812">Transmembrane</keyword>
<dbReference type="RefSeq" id="WP_132120404.1">
    <property type="nucleotide sequence ID" value="NZ_SLWS01000006.1"/>
</dbReference>
<comment type="caution">
    <text evidence="2">The sequence shown here is derived from an EMBL/GenBank/DDBJ whole genome shotgun (WGS) entry which is preliminary data.</text>
</comment>
<reference evidence="2 3" key="1">
    <citation type="submission" date="2019-03" db="EMBL/GenBank/DDBJ databases">
        <title>Genomic Encyclopedia of Type Strains, Phase IV (KMG-IV): sequencing the most valuable type-strain genomes for metagenomic binning, comparative biology and taxonomic classification.</title>
        <authorList>
            <person name="Goeker M."/>
        </authorList>
    </citation>
    <scope>NUCLEOTIDE SEQUENCE [LARGE SCALE GENOMIC DNA]</scope>
    <source>
        <strain evidence="2 3">DSM 45934</strain>
    </source>
</reference>
<evidence type="ECO:0000313" key="3">
    <source>
        <dbReference type="Proteomes" id="UP000295680"/>
    </source>
</evidence>
<keyword evidence="1" id="KW-0472">Membrane</keyword>
<gene>
    <name evidence="2" type="ORF">EV192_106301</name>
</gene>
<keyword evidence="3" id="KW-1185">Reference proteome</keyword>
<feature type="transmembrane region" description="Helical" evidence="1">
    <location>
        <begin position="245"/>
        <end position="265"/>
    </location>
</feature>
<proteinExistence type="predicted"/>
<feature type="transmembrane region" description="Helical" evidence="1">
    <location>
        <begin position="208"/>
        <end position="225"/>
    </location>
</feature>
<evidence type="ECO:0000313" key="2">
    <source>
        <dbReference type="EMBL" id="TCO56826.1"/>
    </source>
</evidence>
<keyword evidence="1" id="KW-1133">Transmembrane helix</keyword>
<dbReference type="EMBL" id="SLWS01000006">
    <property type="protein sequence ID" value="TCO56826.1"/>
    <property type="molecule type" value="Genomic_DNA"/>
</dbReference>
<organism evidence="2 3">
    <name type="scientific">Actinocrispum wychmicini</name>
    <dbReference type="NCBI Taxonomy" id="1213861"/>
    <lineage>
        <taxon>Bacteria</taxon>
        <taxon>Bacillati</taxon>
        <taxon>Actinomycetota</taxon>
        <taxon>Actinomycetes</taxon>
        <taxon>Pseudonocardiales</taxon>
        <taxon>Pseudonocardiaceae</taxon>
        <taxon>Actinocrispum</taxon>
    </lineage>
</organism>
<accession>A0A4R2JIK0</accession>
<feature type="transmembrane region" description="Helical" evidence="1">
    <location>
        <begin position="21"/>
        <end position="40"/>
    </location>
</feature>
<feature type="transmembrane region" description="Helical" evidence="1">
    <location>
        <begin position="162"/>
        <end position="181"/>
    </location>
</feature>
<protein>
    <submittedName>
        <fullName evidence="2">Uncharacterized protein</fullName>
    </submittedName>
</protein>
<dbReference type="Proteomes" id="UP000295680">
    <property type="component" value="Unassembled WGS sequence"/>
</dbReference>
<evidence type="ECO:0000256" key="1">
    <source>
        <dbReference type="SAM" id="Phobius"/>
    </source>
</evidence>
<feature type="transmembrane region" description="Helical" evidence="1">
    <location>
        <begin position="135"/>
        <end position="155"/>
    </location>
</feature>
<feature type="transmembrane region" description="Helical" evidence="1">
    <location>
        <begin position="187"/>
        <end position="203"/>
    </location>
</feature>